<feature type="disulfide bond" evidence="5">
    <location>
        <begin position="105"/>
        <end position="114"/>
    </location>
</feature>
<dbReference type="SMART" id="SM00181">
    <property type="entry name" value="EGF"/>
    <property type="match status" value="3"/>
</dbReference>
<dbReference type="PROSITE" id="PS50026">
    <property type="entry name" value="EGF_3"/>
    <property type="match status" value="3"/>
</dbReference>
<keyword evidence="6" id="KW-0472">Membrane</keyword>
<dbReference type="Pfam" id="PF00008">
    <property type="entry name" value="EGF"/>
    <property type="match status" value="2"/>
</dbReference>
<dbReference type="PRINTS" id="PR00010">
    <property type="entry name" value="EGFBLOOD"/>
</dbReference>
<feature type="disulfide bond" evidence="5">
    <location>
        <begin position="67"/>
        <end position="76"/>
    </location>
</feature>
<dbReference type="PROSITE" id="PS00022">
    <property type="entry name" value="EGF_1"/>
    <property type="match status" value="3"/>
</dbReference>
<keyword evidence="8" id="KW-1185">Reference proteome</keyword>
<evidence type="ECO:0000259" key="7">
    <source>
        <dbReference type="PROSITE" id="PS50026"/>
    </source>
</evidence>
<dbReference type="PANTHER" id="PTHR24049:SF22">
    <property type="entry name" value="DROSOPHILA CRUMBS HOMOLOG"/>
    <property type="match status" value="1"/>
</dbReference>
<dbReference type="Proteomes" id="UP000694865">
    <property type="component" value="Unplaced"/>
</dbReference>
<evidence type="ECO:0000256" key="3">
    <source>
        <dbReference type="ARBA" id="ARBA00022737"/>
    </source>
</evidence>
<feature type="transmembrane region" description="Helical" evidence="6">
    <location>
        <begin position="138"/>
        <end position="163"/>
    </location>
</feature>
<dbReference type="InterPro" id="IPR000152">
    <property type="entry name" value="EGF-type_Asp/Asn_hydroxyl_site"/>
</dbReference>
<reference evidence="9" key="1">
    <citation type="submission" date="2025-08" db="UniProtKB">
        <authorList>
            <consortium name="RefSeq"/>
        </authorList>
    </citation>
    <scope>IDENTIFICATION</scope>
    <source>
        <tissue evidence="9">Testes</tissue>
    </source>
</reference>
<dbReference type="PROSITE" id="PS00010">
    <property type="entry name" value="ASX_HYDROXYL"/>
    <property type="match status" value="1"/>
</dbReference>
<feature type="domain" description="EGF-like" evidence="7">
    <location>
        <begin position="37"/>
        <end position="77"/>
    </location>
</feature>
<dbReference type="Gene3D" id="2.10.25.10">
    <property type="entry name" value="Laminin"/>
    <property type="match status" value="3"/>
</dbReference>
<feature type="disulfide bond" evidence="5">
    <location>
        <begin position="25"/>
        <end position="34"/>
    </location>
</feature>
<accession>A0ABM0MNF7</accession>
<protein>
    <submittedName>
        <fullName evidence="9">Neurogenic locus notch homolog protein 1-like</fullName>
    </submittedName>
</protein>
<keyword evidence="2" id="KW-0732">Signal</keyword>
<evidence type="ECO:0000313" key="9">
    <source>
        <dbReference type="RefSeq" id="XP_006821548.1"/>
    </source>
</evidence>
<keyword evidence="3" id="KW-0677">Repeat</keyword>
<dbReference type="InterPro" id="IPR000742">
    <property type="entry name" value="EGF"/>
</dbReference>
<feature type="domain" description="EGF-like" evidence="7">
    <location>
        <begin position="1"/>
        <end position="35"/>
    </location>
</feature>
<dbReference type="InterPro" id="IPR051022">
    <property type="entry name" value="Notch_Cell-Fate_Det"/>
</dbReference>
<feature type="domain" description="EGF-like" evidence="7">
    <location>
        <begin position="79"/>
        <end position="115"/>
    </location>
</feature>
<dbReference type="PROSITE" id="PS01186">
    <property type="entry name" value="EGF_2"/>
    <property type="match status" value="3"/>
</dbReference>
<dbReference type="SMART" id="SM00179">
    <property type="entry name" value="EGF_CA"/>
    <property type="match status" value="2"/>
</dbReference>
<proteinExistence type="predicted"/>
<keyword evidence="1 5" id="KW-0245">EGF-like domain</keyword>
<sequence>MCAMNRCLNGGICVIMKDNTEVCSCQVGWTGSRCESDINECEENEHLCVHGECLNAPNGQTNYTCNCKNGWEGKFCHIPIYECTSNPCRNGGTCKDHEGYYVCTCKEGYSGDNCEQVNPQVIDGTAKPSIDSVGGLEMYWFIIIIVIGILLLICLTVLCVYTCPSPKSRKYKHTV</sequence>
<dbReference type="InterPro" id="IPR001881">
    <property type="entry name" value="EGF-like_Ca-bd_dom"/>
</dbReference>
<keyword evidence="4 5" id="KW-1015">Disulfide bond</keyword>
<keyword evidence="6" id="KW-0812">Transmembrane</keyword>
<evidence type="ECO:0000256" key="6">
    <source>
        <dbReference type="SAM" id="Phobius"/>
    </source>
</evidence>
<comment type="caution">
    <text evidence="5">Lacks conserved residue(s) required for the propagation of feature annotation.</text>
</comment>
<dbReference type="RefSeq" id="XP_006821548.1">
    <property type="nucleotide sequence ID" value="XM_006821485.1"/>
</dbReference>
<evidence type="ECO:0000256" key="5">
    <source>
        <dbReference type="PROSITE-ProRule" id="PRU00076"/>
    </source>
</evidence>
<feature type="disulfide bond" evidence="5">
    <location>
        <begin position="48"/>
        <end position="65"/>
    </location>
</feature>
<organism evidence="8 9">
    <name type="scientific">Saccoglossus kowalevskii</name>
    <name type="common">Acorn worm</name>
    <dbReference type="NCBI Taxonomy" id="10224"/>
    <lineage>
        <taxon>Eukaryota</taxon>
        <taxon>Metazoa</taxon>
        <taxon>Hemichordata</taxon>
        <taxon>Enteropneusta</taxon>
        <taxon>Harrimaniidae</taxon>
        <taxon>Saccoglossus</taxon>
    </lineage>
</organism>
<evidence type="ECO:0000256" key="4">
    <source>
        <dbReference type="ARBA" id="ARBA00023157"/>
    </source>
</evidence>
<dbReference type="SUPFAM" id="SSF57196">
    <property type="entry name" value="EGF/Laminin"/>
    <property type="match status" value="3"/>
</dbReference>
<dbReference type="PANTHER" id="PTHR24049">
    <property type="entry name" value="CRUMBS FAMILY MEMBER"/>
    <property type="match status" value="1"/>
</dbReference>
<name>A0ABM0MNF7_SACKO</name>
<evidence type="ECO:0000256" key="1">
    <source>
        <dbReference type="ARBA" id="ARBA00022536"/>
    </source>
</evidence>
<evidence type="ECO:0000313" key="8">
    <source>
        <dbReference type="Proteomes" id="UP000694865"/>
    </source>
</evidence>
<evidence type="ECO:0000256" key="2">
    <source>
        <dbReference type="ARBA" id="ARBA00022729"/>
    </source>
</evidence>
<dbReference type="GeneID" id="100378631"/>
<keyword evidence="6" id="KW-1133">Transmembrane helix</keyword>
<dbReference type="CDD" id="cd00054">
    <property type="entry name" value="EGF_CA"/>
    <property type="match status" value="1"/>
</dbReference>
<gene>
    <name evidence="9" type="primary">LOC100378631</name>
</gene>